<feature type="domain" description="HTH araC/xylS-type" evidence="4">
    <location>
        <begin position="193"/>
        <end position="291"/>
    </location>
</feature>
<dbReference type="Pfam" id="PF02311">
    <property type="entry name" value="AraC_binding"/>
    <property type="match status" value="1"/>
</dbReference>
<dbReference type="RefSeq" id="WP_169279565.1">
    <property type="nucleotide sequence ID" value="NZ_CP051680.1"/>
</dbReference>
<dbReference type="InterPro" id="IPR003313">
    <property type="entry name" value="AraC-bd"/>
</dbReference>
<geneLocation type="plasmid" evidence="6 7">
    <name>unnamed1</name>
</geneLocation>
<evidence type="ECO:0000259" key="4">
    <source>
        <dbReference type="PROSITE" id="PS01124"/>
    </source>
</evidence>
<dbReference type="GO" id="GO:0003700">
    <property type="term" value="F:DNA-binding transcription factor activity"/>
    <property type="evidence" value="ECO:0007669"/>
    <property type="project" value="InterPro"/>
</dbReference>
<protein>
    <submittedName>
        <fullName evidence="5">AraC family transcriptional regulator</fullName>
    </submittedName>
</protein>
<evidence type="ECO:0000256" key="2">
    <source>
        <dbReference type="ARBA" id="ARBA00023125"/>
    </source>
</evidence>
<dbReference type="Proteomes" id="UP000502248">
    <property type="component" value="Chromosome"/>
</dbReference>
<name>A0A7Z2VHH2_9BACL</name>
<organism evidence="5 7">
    <name type="scientific">Cohnella herbarum</name>
    <dbReference type="NCBI Taxonomy" id="2728023"/>
    <lineage>
        <taxon>Bacteria</taxon>
        <taxon>Bacillati</taxon>
        <taxon>Bacillota</taxon>
        <taxon>Bacilli</taxon>
        <taxon>Bacillales</taxon>
        <taxon>Paenibacillaceae</taxon>
        <taxon>Cohnella</taxon>
    </lineage>
</organism>
<dbReference type="PANTHER" id="PTHR43280">
    <property type="entry name" value="ARAC-FAMILY TRANSCRIPTIONAL REGULATOR"/>
    <property type="match status" value="1"/>
</dbReference>
<dbReference type="Gene3D" id="2.60.120.10">
    <property type="entry name" value="Jelly Rolls"/>
    <property type="match status" value="1"/>
</dbReference>
<gene>
    <name evidence="5" type="ORF">HH215_08855</name>
    <name evidence="6" type="ORF">HH215_35175</name>
</gene>
<dbReference type="InterPro" id="IPR009057">
    <property type="entry name" value="Homeodomain-like_sf"/>
</dbReference>
<dbReference type="EMBL" id="CP051681">
    <property type="protein sequence ID" value="QJD88499.1"/>
    <property type="molecule type" value="Genomic_DNA"/>
</dbReference>
<dbReference type="KEGG" id="cheb:HH215_08855"/>
<keyword evidence="2" id="KW-0238">DNA-binding</keyword>
<evidence type="ECO:0000313" key="7">
    <source>
        <dbReference type="Proteomes" id="UP000502248"/>
    </source>
</evidence>
<accession>A0A7Z2VHH2</accession>
<sequence length="292" mass="34144">MIHFDGKKFHYDTRYWDHPQQYTSISLYQIGDLSCLGGFEVGNHIQPCYEISYILSGKGDFYVDGKRFPVEKGDLFLCLPDQCHNLIADNEDPFRYLYLAFYFNSNLGMDNPYPNIQKTLDQVTCPRVKDAFSIELSFTALLKELHYPTDFSQQMLETYMTQIIILTHRNFQKSDTVMRKPHTTDQFGNETVYSVLSYIENQIYDITSLTEIADRLNYSYSHLSYIFSNEIGMSLQTYYNQKRIDTAERLLRETTLSINDIALKLRYQSIHSFSKAFKKVTGMAPSQYRMIG</sequence>
<evidence type="ECO:0000256" key="3">
    <source>
        <dbReference type="ARBA" id="ARBA00023163"/>
    </source>
</evidence>
<dbReference type="InterPro" id="IPR020449">
    <property type="entry name" value="Tscrpt_reg_AraC-type_HTH"/>
</dbReference>
<dbReference type="InterPro" id="IPR037923">
    <property type="entry name" value="HTH-like"/>
</dbReference>
<evidence type="ECO:0000313" key="6">
    <source>
        <dbReference type="EMBL" id="QJD88499.1"/>
    </source>
</evidence>
<dbReference type="Gene3D" id="1.10.10.60">
    <property type="entry name" value="Homeodomain-like"/>
    <property type="match status" value="2"/>
</dbReference>
<dbReference type="PROSITE" id="PS01124">
    <property type="entry name" value="HTH_ARAC_FAMILY_2"/>
    <property type="match status" value="1"/>
</dbReference>
<dbReference type="InterPro" id="IPR018062">
    <property type="entry name" value="HTH_AraC-typ_CS"/>
</dbReference>
<dbReference type="SUPFAM" id="SSF51215">
    <property type="entry name" value="Regulatory protein AraC"/>
    <property type="match status" value="1"/>
</dbReference>
<dbReference type="EMBL" id="CP051680">
    <property type="protein sequence ID" value="QJD83268.1"/>
    <property type="molecule type" value="Genomic_DNA"/>
</dbReference>
<dbReference type="Pfam" id="PF12833">
    <property type="entry name" value="HTH_18"/>
    <property type="match status" value="1"/>
</dbReference>
<dbReference type="PRINTS" id="PR00032">
    <property type="entry name" value="HTHARAC"/>
</dbReference>
<dbReference type="PROSITE" id="PS00041">
    <property type="entry name" value="HTH_ARAC_FAMILY_1"/>
    <property type="match status" value="1"/>
</dbReference>
<proteinExistence type="predicted"/>
<keyword evidence="7" id="KW-1185">Reference proteome</keyword>
<evidence type="ECO:0000256" key="1">
    <source>
        <dbReference type="ARBA" id="ARBA00023015"/>
    </source>
</evidence>
<dbReference type="AlphaFoldDB" id="A0A7Z2VHH2"/>
<keyword evidence="3" id="KW-0804">Transcription</keyword>
<dbReference type="SUPFAM" id="SSF46689">
    <property type="entry name" value="Homeodomain-like"/>
    <property type="match status" value="2"/>
</dbReference>
<dbReference type="PANTHER" id="PTHR43280:SF2">
    <property type="entry name" value="HTH-TYPE TRANSCRIPTIONAL REGULATOR EXSA"/>
    <property type="match status" value="1"/>
</dbReference>
<dbReference type="GO" id="GO:0043565">
    <property type="term" value="F:sequence-specific DNA binding"/>
    <property type="evidence" value="ECO:0007669"/>
    <property type="project" value="InterPro"/>
</dbReference>
<keyword evidence="6" id="KW-0614">Plasmid</keyword>
<dbReference type="Proteomes" id="UP000502248">
    <property type="component" value="Plasmid unnamed1"/>
</dbReference>
<dbReference type="InterPro" id="IPR014710">
    <property type="entry name" value="RmlC-like_jellyroll"/>
</dbReference>
<dbReference type="KEGG" id="cheb:HH215_35175"/>
<dbReference type="SMART" id="SM00342">
    <property type="entry name" value="HTH_ARAC"/>
    <property type="match status" value="1"/>
</dbReference>
<dbReference type="InterPro" id="IPR018060">
    <property type="entry name" value="HTH_AraC"/>
</dbReference>
<evidence type="ECO:0000313" key="5">
    <source>
        <dbReference type="EMBL" id="QJD83268.1"/>
    </source>
</evidence>
<keyword evidence="1" id="KW-0805">Transcription regulation</keyword>
<reference evidence="5 7" key="1">
    <citation type="submission" date="2020-04" db="EMBL/GenBank/DDBJ databases">
        <title>Genome sequencing of novel species.</title>
        <authorList>
            <person name="Heo J."/>
            <person name="Kim S.-J."/>
            <person name="Kim J.-S."/>
            <person name="Hong S.-B."/>
            <person name="Kwon S.-W."/>
        </authorList>
    </citation>
    <scope>NUCLEOTIDE SEQUENCE [LARGE SCALE GENOMIC DNA]</scope>
    <source>
        <strain evidence="5 7">MFER-1</strain>
        <plasmid evidence="6 7">unnamed1</plasmid>
    </source>
</reference>